<evidence type="ECO:0000313" key="3">
    <source>
        <dbReference type="Proteomes" id="UP001529085"/>
    </source>
</evidence>
<comment type="caution">
    <text evidence="2">The sequence shown here is derived from an EMBL/GenBank/DDBJ whole genome shotgun (WGS) entry which is preliminary data.</text>
</comment>
<feature type="transmembrane region" description="Helical" evidence="1">
    <location>
        <begin position="223"/>
        <end position="244"/>
    </location>
</feature>
<proteinExistence type="predicted"/>
<feature type="transmembrane region" description="Helical" evidence="1">
    <location>
        <begin position="184"/>
        <end position="203"/>
    </location>
</feature>
<keyword evidence="3" id="KW-1185">Reference proteome</keyword>
<feature type="transmembrane region" description="Helical" evidence="1">
    <location>
        <begin position="153"/>
        <end position="172"/>
    </location>
</feature>
<dbReference type="EMBL" id="JARSBN010000003">
    <property type="protein sequence ID" value="MDG4715531.1"/>
    <property type="molecule type" value="Genomic_DNA"/>
</dbReference>
<gene>
    <name evidence="2" type="ORF">P7122_06600</name>
</gene>
<keyword evidence="1" id="KW-0812">Transmembrane</keyword>
<reference evidence="2 3" key="1">
    <citation type="submission" date="2023-03" db="EMBL/GenBank/DDBJ databases">
        <title>Strain YYF002 represents a novel species in the genus Winogradskyella isolated from seawater.</title>
        <authorList>
            <person name="Fu Z.-Y."/>
        </authorList>
    </citation>
    <scope>NUCLEOTIDE SEQUENCE [LARGE SCALE GENOMIC DNA]</scope>
    <source>
        <strain evidence="2 3">YYF002</strain>
    </source>
</reference>
<keyword evidence="1" id="KW-1133">Transmembrane helix</keyword>
<evidence type="ECO:0000313" key="2">
    <source>
        <dbReference type="EMBL" id="MDG4715531.1"/>
    </source>
</evidence>
<keyword evidence="1" id="KW-0472">Membrane</keyword>
<dbReference type="Proteomes" id="UP001529085">
    <property type="component" value="Unassembled WGS sequence"/>
</dbReference>
<evidence type="ECO:0008006" key="4">
    <source>
        <dbReference type="Google" id="ProtNLM"/>
    </source>
</evidence>
<name>A0ABT6G0H0_9FLAO</name>
<protein>
    <recommendedName>
        <fullName evidence="4">DUF3887 domain-containing protein</fullName>
    </recommendedName>
</protein>
<dbReference type="PROSITE" id="PS51257">
    <property type="entry name" value="PROKAR_LIPOPROTEIN"/>
    <property type="match status" value="1"/>
</dbReference>
<evidence type="ECO:0000256" key="1">
    <source>
        <dbReference type="SAM" id="Phobius"/>
    </source>
</evidence>
<dbReference type="RefSeq" id="WP_278004987.1">
    <property type="nucleotide sequence ID" value="NZ_JARSBN010000003.1"/>
</dbReference>
<sequence length="260" mass="29984">MNKFLKTLLFTLTISIFTSCDFINNAFTYKDTTEGFIEALIEEDYNKSLSYMATEHDGYKNTNLDTLKLSLINFRQLIVKNFGTELSYKFMSANKTFSTVEGESTAPNTTKAQIEFSNDREFGVLEIIFDDNSNKIFNIQTLDIKEPIPNMTIFWLFGILAICIPIFNIWIIRKIRKSDLKTKWLKYIAVIFFNVPAVTYSVINGLSISLLSFQILFGISFSYMGYLGSAWTFGIPLGGLYWFWRLNKKTQLTENETPTE</sequence>
<organism evidence="2 3">
    <name type="scientific">Winogradskyella marincola</name>
    <dbReference type="NCBI Taxonomy" id="3037795"/>
    <lineage>
        <taxon>Bacteria</taxon>
        <taxon>Pseudomonadati</taxon>
        <taxon>Bacteroidota</taxon>
        <taxon>Flavobacteriia</taxon>
        <taxon>Flavobacteriales</taxon>
        <taxon>Flavobacteriaceae</taxon>
        <taxon>Winogradskyella</taxon>
    </lineage>
</organism>
<accession>A0ABT6G0H0</accession>